<evidence type="ECO:0000256" key="1">
    <source>
        <dbReference type="SAM" id="SignalP"/>
    </source>
</evidence>
<keyword evidence="3" id="KW-1185">Reference proteome</keyword>
<name>A0ABX2ET83_9BURK</name>
<evidence type="ECO:0000313" key="3">
    <source>
        <dbReference type="Proteomes" id="UP000737171"/>
    </source>
</evidence>
<dbReference type="EMBL" id="JABRWJ010000015">
    <property type="protein sequence ID" value="NRF71955.1"/>
    <property type="molecule type" value="Genomic_DNA"/>
</dbReference>
<reference evidence="2 3" key="1">
    <citation type="submission" date="2020-05" db="EMBL/GenBank/DDBJ databases">
        <title>Aquincola sp. isolate from soil.</title>
        <authorList>
            <person name="Han J."/>
            <person name="Kim D.-U."/>
        </authorList>
    </citation>
    <scope>NUCLEOTIDE SEQUENCE [LARGE SCALE GENOMIC DNA]</scope>
    <source>
        <strain evidence="2 3">S2</strain>
    </source>
</reference>
<keyword evidence="1" id="KW-0732">Signal</keyword>
<dbReference type="PROSITE" id="PS51257">
    <property type="entry name" value="PROKAR_LIPOPROTEIN"/>
    <property type="match status" value="1"/>
</dbReference>
<dbReference type="Proteomes" id="UP000737171">
    <property type="component" value="Unassembled WGS sequence"/>
</dbReference>
<accession>A0ABX2ET83</accession>
<organism evidence="2 3">
    <name type="scientific">Pseudaquabacterium terrae</name>
    <dbReference type="NCBI Taxonomy" id="2732868"/>
    <lineage>
        <taxon>Bacteria</taxon>
        <taxon>Pseudomonadati</taxon>
        <taxon>Pseudomonadota</taxon>
        <taxon>Betaproteobacteria</taxon>
        <taxon>Burkholderiales</taxon>
        <taxon>Sphaerotilaceae</taxon>
        <taxon>Pseudaquabacterium</taxon>
    </lineage>
</organism>
<feature type="chain" id="PRO_5045264454" evidence="1">
    <location>
        <begin position="26"/>
        <end position="223"/>
    </location>
</feature>
<evidence type="ECO:0000313" key="2">
    <source>
        <dbReference type="EMBL" id="NRF71955.1"/>
    </source>
</evidence>
<gene>
    <name evidence="2" type="ORF">HLB44_33715</name>
</gene>
<protein>
    <submittedName>
        <fullName evidence="2">Uncharacterized protein</fullName>
    </submittedName>
</protein>
<proteinExistence type="predicted"/>
<comment type="caution">
    <text evidence="2">The sequence shown here is derived from an EMBL/GenBank/DDBJ whole genome shotgun (WGS) entry which is preliminary data.</text>
</comment>
<sequence length="223" mass="23052">MRLLRHLFTALWLTACGVFASAAQAAGVNGLWSTQNGDYALFLQDATSGATFALQVPGSLDALRVWMGSGSASSLSLQGLVQPNDALIANVAGSSMSGTMTIGGVQQPFNAALALAWVGTEYAGIWQKVSPANAYFVFCVLETGNGRIGLQIDVTLNADKTTTYDIFTGALVNTQFTGLSVTGSGLTSRLNFGTGTLTGSSTTIAKPPQVTTFSATQVVKIAP</sequence>
<feature type="signal peptide" evidence="1">
    <location>
        <begin position="1"/>
        <end position="25"/>
    </location>
</feature>
<dbReference type="RefSeq" id="WP_173134230.1">
    <property type="nucleotide sequence ID" value="NZ_JABRWJ010000015.1"/>
</dbReference>